<evidence type="ECO:0000256" key="7">
    <source>
        <dbReference type="RuleBase" id="RU363032"/>
    </source>
</evidence>
<dbReference type="Pfam" id="PF00528">
    <property type="entry name" value="BPD_transp_1"/>
    <property type="match status" value="1"/>
</dbReference>
<dbReference type="EMBL" id="JAGSOG010000017">
    <property type="protein sequence ID" value="MBR7832844.1"/>
    <property type="molecule type" value="Genomic_DNA"/>
</dbReference>
<dbReference type="PANTHER" id="PTHR43744:SF12">
    <property type="entry name" value="ABC TRANSPORTER PERMEASE PROTEIN MG189-RELATED"/>
    <property type="match status" value="1"/>
</dbReference>
<dbReference type="CDD" id="cd06261">
    <property type="entry name" value="TM_PBP2"/>
    <property type="match status" value="1"/>
</dbReference>
<feature type="transmembrane region" description="Helical" evidence="7">
    <location>
        <begin position="98"/>
        <end position="123"/>
    </location>
</feature>
<comment type="similarity">
    <text evidence="7">Belongs to the binding-protein-dependent transport system permease family.</text>
</comment>
<evidence type="ECO:0000256" key="8">
    <source>
        <dbReference type="SAM" id="MobiDB-lite"/>
    </source>
</evidence>
<gene>
    <name evidence="10" type="ORF">KDL01_06200</name>
</gene>
<feature type="region of interest" description="Disordered" evidence="8">
    <location>
        <begin position="1"/>
        <end position="30"/>
    </location>
</feature>
<evidence type="ECO:0000256" key="4">
    <source>
        <dbReference type="ARBA" id="ARBA00022692"/>
    </source>
</evidence>
<dbReference type="PROSITE" id="PS50928">
    <property type="entry name" value="ABC_TM1"/>
    <property type="match status" value="1"/>
</dbReference>
<proteinExistence type="inferred from homology"/>
<evidence type="ECO:0000256" key="1">
    <source>
        <dbReference type="ARBA" id="ARBA00004651"/>
    </source>
</evidence>
<keyword evidence="6 7" id="KW-0472">Membrane</keyword>
<feature type="transmembrane region" description="Helical" evidence="7">
    <location>
        <begin position="266"/>
        <end position="290"/>
    </location>
</feature>
<feature type="transmembrane region" description="Helical" evidence="7">
    <location>
        <begin position="40"/>
        <end position="60"/>
    </location>
</feature>
<dbReference type="InterPro" id="IPR035906">
    <property type="entry name" value="MetI-like_sf"/>
</dbReference>
<keyword evidence="3" id="KW-1003">Cell membrane</keyword>
<dbReference type="SUPFAM" id="SSF161098">
    <property type="entry name" value="MetI-like"/>
    <property type="match status" value="1"/>
</dbReference>
<evidence type="ECO:0000256" key="2">
    <source>
        <dbReference type="ARBA" id="ARBA00022448"/>
    </source>
</evidence>
<dbReference type="GO" id="GO:0055085">
    <property type="term" value="P:transmembrane transport"/>
    <property type="evidence" value="ECO:0007669"/>
    <property type="project" value="InterPro"/>
</dbReference>
<feature type="transmembrane region" description="Helical" evidence="7">
    <location>
        <begin position="225"/>
        <end position="246"/>
    </location>
</feature>
<evidence type="ECO:0000313" key="11">
    <source>
        <dbReference type="Proteomes" id="UP000675781"/>
    </source>
</evidence>
<keyword evidence="4 7" id="KW-0812">Transmembrane</keyword>
<dbReference type="Proteomes" id="UP000675781">
    <property type="component" value="Unassembled WGS sequence"/>
</dbReference>
<name>A0A941IMG9_9ACTN</name>
<comment type="subcellular location">
    <subcellularLocation>
        <location evidence="1 7">Cell membrane</location>
        <topology evidence="1 7">Multi-pass membrane protein</topology>
    </subcellularLocation>
</comment>
<keyword evidence="2 7" id="KW-0813">Transport</keyword>
<feature type="transmembrane region" description="Helical" evidence="7">
    <location>
        <begin position="135"/>
        <end position="156"/>
    </location>
</feature>
<reference evidence="10" key="1">
    <citation type="submission" date="2021-04" db="EMBL/GenBank/DDBJ databases">
        <title>Genome based classification of Actinospica acidithermotolerans sp. nov., an actinobacterium isolated from an Indonesian hot spring.</title>
        <authorList>
            <person name="Kusuma A.B."/>
            <person name="Putra K.E."/>
            <person name="Nafisah S."/>
            <person name="Loh J."/>
            <person name="Nouioui I."/>
            <person name="Goodfellow M."/>
        </authorList>
    </citation>
    <scope>NUCLEOTIDE SEQUENCE</scope>
    <source>
        <strain evidence="10">CSCA 57</strain>
    </source>
</reference>
<dbReference type="PANTHER" id="PTHR43744">
    <property type="entry name" value="ABC TRANSPORTER PERMEASE PROTEIN MG189-RELATED-RELATED"/>
    <property type="match status" value="1"/>
</dbReference>
<keyword evidence="5 7" id="KW-1133">Transmembrane helix</keyword>
<comment type="caution">
    <text evidence="10">The sequence shown here is derived from an EMBL/GenBank/DDBJ whole genome shotgun (WGS) entry which is preliminary data.</text>
</comment>
<evidence type="ECO:0000256" key="6">
    <source>
        <dbReference type="ARBA" id="ARBA00023136"/>
    </source>
</evidence>
<organism evidence="10 11">
    <name type="scientific">Actinospica durhamensis</name>
    <dbReference type="NCBI Taxonomy" id="1508375"/>
    <lineage>
        <taxon>Bacteria</taxon>
        <taxon>Bacillati</taxon>
        <taxon>Actinomycetota</taxon>
        <taxon>Actinomycetes</taxon>
        <taxon>Catenulisporales</taxon>
        <taxon>Actinospicaceae</taxon>
        <taxon>Actinospica</taxon>
    </lineage>
</organism>
<sequence>MIRLAVETTPRTGARASCAAGPGRRNRPGLADRLRRDNPAAALAALLWLAIVIVPIYVMINASFQSQSSALGGDLLVPTTHPTLQNYKLAFQNGFMHLLFNTVVVTVATIVLVLGLSVPLAFAIVRARGRHSSLLVFRIFLLGLAIPAPVILVPLYVMVSKMGLYDTLWAIILPTVAFAMPVTLLVLVGTMRDISEELYEAMALEGATPARMLFKLVIPLSRGGISTVAVFSGLSAWNGLLFPLILTQSPQNEVLTTGLWSLSSEYGVDIPAMLAALTLAGIPMLVLYLAARRALISSVVGFGGR</sequence>
<evidence type="ECO:0000256" key="5">
    <source>
        <dbReference type="ARBA" id="ARBA00022989"/>
    </source>
</evidence>
<keyword evidence="11" id="KW-1185">Reference proteome</keyword>
<dbReference type="Gene3D" id="1.10.3720.10">
    <property type="entry name" value="MetI-like"/>
    <property type="match status" value="1"/>
</dbReference>
<dbReference type="AlphaFoldDB" id="A0A941IMG9"/>
<feature type="transmembrane region" description="Helical" evidence="7">
    <location>
        <begin position="168"/>
        <end position="188"/>
    </location>
</feature>
<evidence type="ECO:0000259" key="9">
    <source>
        <dbReference type="PROSITE" id="PS50928"/>
    </source>
</evidence>
<accession>A0A941IMG9</accession>
<dbReference type="GO" id="GO:0005886">
    <property type="term" value="C:plasma membrane"/>
    <property type="evidence" value="ECO:0007669"/>
    <property type="project" value="UniProtKB-SubCell"/>
</dbReference>
<evidence type="ECO:0000256" key="3">
    <source>
        <dbReference type="ARBA" id="ARBA00022475"/>
    </source>
</evidence>
<feature type="domain" description="ABC transmembrane type-1" evidence="9">
    <location>
        <begin position="99"/>
        <end position="291"/>
    </location>
</feature>
<dbReference type="InterPro" id="IPR000515">
    <property type="entry name" value="MetI-like"/>
</dbReference>
<evidence type="ECO:0000313" key="10">
    <source>
        <dbReference type="EMBL" id="MBR7832844.1"/>
    </source>
</evidence>
<protein>
    <submittedName>
        <fullName evidence="10">Carbohydrate ABC transporter permease</fullName>
    </submittedName>
</protein>